<comment type="caution">
    <text evidence="5">The sequence shown here is derived from an EMBL/GenBank/DDBJ whole genome shotgun (WGS) entry which is preliminary data.</text>
</comment>
<dbReference type="FunFam" id="3.40.50.2000:FF:000238">
    <property type="entry name" value="Glycosyltransferase"/>
    <property type="match status" value="1"/>
</dbReference>
<dbReference type="GO" id="GO:0050403">
    <property type="term" value="F:trans-zeatin O-beta-D-glucosyltransferase activity"/>
    <property type="evidence" value="ECO:0007669"/>
    <property type="project" value="UniProtKB-EC"/>
</dbReference>
<dbReference type="InterPro" id="IPR002213">
    <property type="entry name" value="UDP_glucos_trans"/>
</dbReference>
<dbReference type="Gramene" id="mRNA:HanXRQr2_Chr01g0012591">
    <property type="protein sequence ID" value="mRNA:HanXRQr2_Chr01g0012591"/>
    <property type="gene ID" value="HanXRQr2_Chr01g0012591"/>
</dbReference>
<dbReference type="SUPFAM" id="SSF53756">
    <property type="entry name" value="UDP-Glycosyltransferase/glycogen phosphorylase"/>
    <property type="match status" value="1"/>
</dbReference>
<dbReference type="FunFam" id="3.40.50.2000:FF:000060">
    <property type="entry name" value="Glycosyltransferase"/>
    <property type="match status" value="1"/>
</dbReference>
<evidence type="ECO:0000256" key="2">
    <source>
        <dbReference type="ARBA" id="ARBA00022676"/>
    </source>
</evidence>
<sequence>MVANQNKVVVVMIPLPLQGHLNQLLHLSRLISAHNVPVHFVCTTAHGRQVRLRLQGWNPNTISTIFFHDLPIPPFACPPPNPNSTNKFPSHLQPLCEAATHLRDHVASLLQKLSPTTNRLVVIHDSLMSTVVQDFVCLPNAESYTFHSVSAFSTALYTSEKVGEQIRKLIESQGTTEYDLSFDGCFTPDFKKFIGVQHEYAKLSSGRIYNTCRVIEQPILDLLEIEARSRNKTLWALGPFNPLELKSESKVLRKDDGPVEKCLNWLDKQASNSVIFVSFGTTTSFSQEQIIEIATGLEMSDQKFVWVVREADKGDVFSDDIIRVKLPEGFEDRVKDRGLVVREWAPQLDILAHPSIGGHCGWNSCIESMSMGVPIVAWPMHSDQPNNAVLVTNILKIGFLVKDWCRREEVVASAAVEKAVRKLMGTNEGEEMRKRAVALGREVRKYVIDGGITQTELGSFIAHITR</sequence>
<dbReference type="PANTHER" id="PTHR48044:SF22">
    <property type="entry name" value="GLYCOSYLTRANSFERASE"/>
    <property type="match status" value="1"/>
</dbReference>
<dbReference type="Gene3D" id="3.40.50.2000">
    <property type="entry name" value="Glycogen Phosphorylase B"/>
    <property type="match status" value="2"/>
</dbReference>
<protein>
    <submittedName>
        <fullName evidence="5">Trans-zeatin O-beta-D-glucosyltransferase</fullName>
        <ecNumber evidence="5">2.4.1.203</ecNumber>
    </submittedName>
</protein>
<accession>A0A9K3JVF0</accession>
<proteinExistence type="inferred from homology"/>
<feature type="domain" description="Glycosyltransferase N-terminal" evidence="4">
    <location>
        <begin position="7"/>
        <end position="242"/>
    </location>
</feature>
<reference evidence="5" key="2">
    <citation type="submission" date="2020-06" db="EMBL/GenBank/DDBJ databases">
        <title>Helianthus annuus Genome sequencing and assembly Release 2.</title>
        <authorList>
            <person name="Gouzy J."/>
            <person name="Langlade N."/>
            <person name="Munos S."/>
        </authorList>
    </citation>
    <scope>NUCLEOTIDE SEQUENCE</scope>
    <source>
        <tissue evidence="5">Leaves</tissue>
    </source>
</reference>
<dbReference type="GO" id="GO:0016138">
    <property type="term" value="P:glycoside biosynthetic process"/>
    <property type="evidence" value="ECO:0007669"/>
    <property type="project" value="UniProtKB-ARBA"/>
</dbReference>
<dbReference type="GO" id="GO:0009690">
    <property type="term" value="P:cytokinin metabolic process"/>
    <property type="evidence" value="ECO:0007669"/>
    <property type="project" value="UniProtKB-ARBA"/>
</dbReference>
<gene>
    <name evidence="5" type="ORF">HanXRQr2_Chr01g0012591</name>
</gene>
<name>A0A9K3JVF0_HELAN</name>
<keyword evidence="3 5" id="KW-0808">Transferase</keyword>
<dbReference type="Pfam" id="PF00201">
    <property type="entry name" value="UDPGT"/>
    <property type="match status" value="1"/>
</dbReference>
<evidence type="ECO:0000259" key="4">
    <source>
        <dbReference type="Pfam" id="PF26168"/>
    </source>
</evidence>
<dbReference type="GO" id="GO:0050404">
    <property type="term" value="F:zeatin O-beta-D-xylosyltransferase activity"/>
    <property type="evidence" value="ECO:0007669"/>
    <property type="project" value="UniProtKB-ARBA"/>
</dbReference>
<evidence type="ECO:0000313" key="5">
    <source>
        <dbReference type="EMBL" id="KAF5821322.1"/>
    </source>
</evidence>
<reference evidence="5" key="1">
    <citation type="journal article" date="2017" name="Nature">
        <title>The sunflower genome provides insights into oil metabolism, flowering and Asterid evolution.</title>
        <authorList>
            <person name="Badouin H."/>
            <person name="Gouzy J."/>
            <person name="Grassa C.J."/>
            <person name="Murat F."/>
            <person name="Staton S.E."/>
            <person name="Cottret L."/>
            <person name="Lelandais-Briere C."/>
            <person name="Owens G.L."/>
            <person name="Carrere S."/>
            <person name="Mayjonade B."/>
            <person name="Legrand L."/>
            <person name="Gill N."/>
            <person name="Kane N.C."/>
            <person name="Bowers J.E."/>
            <person name="Hubner S."/>
            <person name="Bellec A."/>
            <person name="Berard A."/>
            <person name="Berges H."/>
            <person name="Blanchet N."/>
            <person name="Boniface M.C."/>
            <person name="Brunel D."/>
            <person name="Catrice O."/>
            <person name="Chaidir N."/>
            <person name="Claudel C."/>
            <person name="Donnadieu C."/>
            <person name="Faraut T."/>
            <person name="Fievet G."/>
            <person name="Helmstetter N."/>
            <person name="King M."/>
            <person name="Knapp S.J."/>
            <person name="Lai Z."/>
            <person name="Le Paslier M.C."/>
            <person name="Lippi Y."/>
            <person name="Lorenzon L."/>
            <person name="Mandel J.R."/>
            <person name="Marage G."/>
            <person name="Marchand G."/>
            <person name="Marquand E."/>
            <person name="Bret-Mestries E."/>
            <person name="Morien E."/>
            <person name="Nambeesan S."/>
            <person name="Nguyen T."/>
            <person name="Pegot-Espagnet P."/>
            <person name="Pouilly N."/>
            <person name="Raftis F."/>
            <person name="Sallet E."/>
            <person name="Schiex T."/>
            <person name="Thomas J."/>
            <person name="Vandecasteele C."/>
            <person name="Vares D."/>
            <person name="Vear F."/>
            <person name="Vautrin S."/>
            <person name="Crespi M."/>
            <person name="Mangin B."/>
            <person name="Burke J.M."/>
            <person name="Salse J."/>
            <person name="Munos S."/>
            <person name="Vincourt P."/>
            <person name="Rieseberg L.H."/>
            <person name="Langlade N.B."/>
        </authorList>
    </citation>
    <scope>NUCLEOTIDE SEQUENCE</scope>
    <source>
        <tissue evidence="5">Leaves</tissue>
    </source>
</reference>
<dbReference type="CDD" id="cd03784">
    <property type="entry name" value="GT1_Gtf-like"/>
    <property type="match status" value="1"/>
</dbReference>
<dbReference type="EMBL" id="MNCJ02000316">
    <property type="protein sequence ID" value="KAF5821322.1"/>
    <property type="molecule type" value="Genomic_DNA"/>
</dbReference>
<dbReference type="InterPro" id="IPR058980">
    <property type="entry name" value="Glyco_transf_N"/>
</dbReference>
<dbReference type="Pfam" id="PF26168">
    <property type="entry name" value="Glyco_transf_N"/>
    <property type="match status" value="1"/>
</dbReference>
<keyword evidence="2 5" id="KW-0328">Glycosyltransferase</keyword>
<evidence type="ECO:0000256" key="3">
    <source>
        <dbReference type="ARBA" id="ARBA00022679"/>
    </source>
</evidence>
<evidence type="ECO:0000256" key="1">
    <source>
        <dbReference type="ARBA" id="ARBA00009995"/>
    </source>
</evidence>
<comment type="similarity">
    <text evidence="1">Belongs to the UDP-glycosyltransferase family.</text>
</comment>
<dbReference type="AlphaFoldDB" id="A0A9K3JVF0"/>
<dbReference type="PANTHER" id="PTHR48044">
    <property type="entry name" value="GLYCOSYLTRANSFERASE"/>
    <property type="match status" value="1"/>
</dbReference>
<dbReference type="Proteomes" id="UP000215914">
    <property type="component" value="Unassembled WGS sequence"/>
</dbReference>
<dbReference type="EC" id="2.4.1.203" evidence="5"/>
<dbReference type="GO" id="GO:0035251">
    <property type="term" value="F:UDP-glucosyltransferase activity"/>
    <property type="evidence" value="ECO:0000318"/>
    <property type="project" value="GO_Central"/>
</dbReference>
<organism evidence="5 6">
    <name type="scientific">Helianthus annuus</name>
    <name type="common">Common sunflower</name>
    <dbReference type="NCBI Taxonomy" id="4232"/>
    <lineage>
        <taxon>Eukaryota</taxon>
        <taxon>Viridiplantae</taxon>
        <taxon>Streptophyta</taxon>
        <taxon>Embryophyta</taxon>
        <taxon>Tracheophyta</taxon>
        <taxon>Spermatophyta</taxon>
        <taxon>Magnoliopsida</taxon>
        <taxon>eudicotyledons</taxon>
        <taxon>Gunneridae</taxon>
        <taxon>Pentapetalae</taxon>
        <taxon>asterids</taxon>
        <taxon>campanulids</taxon>
        <taxon>Asterales</taxon>
        <taxon>Asteraceae</taxon>
        <taxon>Asteroideae</taxon>
        <taxon>Heliantheae alliance</taxon>
        <taxon>Heliantheae</taxon>
        <taxon>Helianthus</taxon>
    </lineage>
</organism>
<keyword evidence="6" id="KW-1185">Reference proteome</keyword>
<evidence type="ECO:0000313" key="6">
    <source>
        <dbReference type="Proteomes" id="UP000215914"/>
    </source>
</evidence>